<feature type="compositionally biased region" description="Polar residues" evidence="1">
    <location>
        <begin position="316"/>
        <end position="327"/>
    </location>
</feature>
<protein>
    <submittedName>
        <fullName evidence="2">Uncharacterized protein</fullName>
    </submittedName>
</protein>
<name>A0A6H5HZ16_9HYME</name>
<evidence type="ECO:0000313" key="2">
    <source>
        <dbReference type="EMBL" id="CAB0029097.1"/>
    </source>
</evidence>
<dbReference type="EMBL" id="CADCXV010000251">
    <property type="protein sequence ID" value="CAB0029097.1"/>
    <property type="molecule type" value="Genomic_DNA"/>
</dbReference>
<evidence type="ECO:0000313" key="3">
    <source>
        <dbReference type="Proteomes" id="UP000479190"/>
    </source>
</evidence>
<gene>
    <name evidence="2" type="ORF">TBRA_LOCUS1184</name>
</gene>
<accession>A0A6H5HZ16</accession>
<dbReference type="PANTHER" id="PTHR47331">
    <property type="entry name" value="PHD-TYPE DOMAIN-CONTAINING PROTEIN"/>
    <property type="match status" value="1"/>
</dbReference>
<organism evidence="2 3">
    <name type="scientific">Trichogramma brassicae</name>
    <dbReference type="NCBI Taxonomy" id="86971"/>
    <lineage>
        <taxon>Eukaryota</taxon>
        <taxon>Metazoa</taxon>
        <taxon>Ecdysozoa</taxon>
        <taxon>Arthropoda</taxon>
        <taxon>Hexapoda</taxon>
        <taxon>Insecta</taxon>
        <taxon>Pterygota</taxon>
        <taxon>Neoptera</taxon>
        <taxon>Endopterygota</taxon>
        <taxon>Hymenoptera</taxon>
        <taxon>Apocrita</taxon>
        <taxon>Proctotrupomorpha</taxon>
        <taxon>Chalcidoidea</taxon>
        <taxon>Trichogrammatidae</taxon>
        <taxon>Trichogramma</taxon>
    </lineage>
</organism>
<feature type="region of interest" description="Disordered" evidence="1">
    <location>
        <begin position="508"/>
        <end position="568"/>
    </location>
</feature>
<feature type="compositionally biased region" description="Basic and acidic residues" evidence="1">
    <location>
        <begin position="541"/>
        <end position="560"/>
    </location>
</feature>
<feature type="non-terminal residue" evidence="2">
    <location>
        <position position="568"/>
    </location>
</feature>
<dbReference type="Pfam" id="PF03564">
    <property type="entry name" value="DUF1759"/>
    <property type="match status" value="1"/>
</dbReference>
<feature type="region of interest" description="Disordered" evidence="1">
    <location>
        <begin position="286"/>
        <end position="329"/>
    </location>
</feature>
<sequence length="568" mass="63899">MDANRAKLPQIIIGDFSGDIQDWVRFRDTFKEMVIDRPNLPNIFKMNYLRTYVKGEAAELLREIPSGVEHFANAWKVLLNHYDNTRLLINKLLESLMSMPAMVDNSASELMRVLNGTRNILQALKALGSPVQHWDHFTVFLTRSKITLQCQAKWEDSVKQKEHSTAPSSFDDLCKFLEAERSTLSLLESAKDFAKKTPQAKSSAGKVRLYVQTERGNSFCPVCSESHTLEQCSKFREQSANERKGTLIRKHLCFKCFGSHIAKDCEVDAACFMCNGSHHTLIHTTFKKQGERKSPEENEVSSDEQGEQSDSDEGSNPTKSVLTATDSNVHEEGQEALLSTARIRVSSDEGSVATVRALVNQCAQSSIVTEDLCRRLHLKKRRVKVPISGIGKGAAKSCAEVRITIRPHFESSYTLTLKAYVLPEITDYQPDSGDSEAWSRLRGLRLADPNFDRPGRVDVLLGTLVHARVMKGGLKKGNIQSQIAMNSHLGWILSGNAKQRRQPSIVPRTLGNKYPQLHGGTLREQKKPSRTLLQSVKKKHCTENDRKAAVFRDRDKEKQPHRSCQRST</sequence>
<evidence type="ECO:0000256" key="1">
    <source>
        <dbReference type="SAM" id="MobiDB-lite"/>
    </source>
</evidence>
<dbReference type="OrthoDB" id="7553315at2759"/>
<reference evidence="2 3" key="1">
    <citation type="submission" date="2020-02" db="EMBL/GenBank/DDBJ databases">
        <authorList>
            <person name="Ferguson B K."/>
        </authorList>
    </citation>
    <scope>NUCLEOTIDE SEQUENCE [LARGE SCALE GENOMIC DNA]</scope>
</reference>
<proteinExistence type="predicted"/>
<dbReference type="InterPro" id="IPR005312">
    <property type="entry name" value="DUF1759"/>
</dbReference>
<keyword evidence="3" id="KW-1185">Reference proteome</keyword>
<dbReference type="PANTHER" id="PTHR47331:SF5">
    <property type="entry name" value="RIBONUCLEASE H"/>
    <property type="match status" value="1"/>
</dbReference>
<feature type="compositionally biased region" description="Acidic residues" evidence="1">
    <location>
        <begin position="297"/>
        <end position="313"/>
    </location>
</feature>
<dbReference type="Proteomes" id="UP000479190">
    <property type="component" value="Unassembled WGS sequence"/>
</dbReference>
<dbReference type="AlphaFoldDB" id="A0A6H5HZ16"/>